<proteinExistence type="predicted"/>
<accession>A0A0S4ITG8</accession>
<dbReference type="PANTHER" id="PTHR38828:SF3">
    <property type="match status" value="1"/>
</dbReference>
<gene>
    <name evidence="2" type="ORF">BSAL_66450</name>
</gene>
<feature type="region of interest" description="Disordered" evidence="1">
    <location>
        <begin position="1"/>
        <end position="45"/>
    </location>
</feature>
<name>A0A0S4ITG8_BODSA</name>
<dbReference type="VEuPathDB" id="TriTrypDB:BSAL_66450"/>
<evidence type="ECO:0000313" key="2">
    <source>
        <dbReference type="EMBL" id="CUF85233.1"/>
    </source>
</evidence>
<dbReference type="Proteomes" id="UP000051952">
    <property type="component" value="Unassembled WGS sequence"/>
</dbReference>
<reference evidence="3" key="1">
    <citation type="submission" date="2015-09" db="EMBL/GenBank/DDBJ databases">
        <authorList>
            <consortium name="Pathogen Informatics"/>
        </authorList>
    </citation>
    <scope>NUCLEOTIDE SEQUENCE [LARGE SCALE GENOMIC DNA]</scope>
    <source>
        <strain evidence="3">Lake Konstanz</strain>
    </source>
</reference>
<sequence length="207" mass="23233">MANDSNSPPSSPRSGGNSPRAVRGCSERLAGLRPKTPPILPDLAPTKHITKEELERHIHNVYDVPVENRKKRAATLANQKDHDPGASVLSSGSASLQRTAAEVQEIIVRLSEEQLREKVSSGQQLQLRYEQNYRIRNKTQINDPSDKDSLSPREVQTSVDRLYRGSMEKGREKMQALVKQYCPVKVSPRRTRQEINDAAVRMSKGEK</sequence>
<keyword evidence="3" id="KW-1185">Reference proteome</keyword>
<feature type="region of interest" description="Disordered" evidence="1">
    <location>
        <begin position="65"/>
        <end position="92"/>
    </location>
</feature>
<dbReference type="AlphaFoldDB" id="A0A0S4ITG8"/>
<evidence type="ECO:0000256" key="1">
    <source>
        <dbReference type="SAM" id="MobiDB-lite"/>
    </source>
</evidence>
<feature type="region of interest" description="Disordered" evidence="1">
    <location>
        <begin position="136"/>
        <end position="157"/>
    </location>
</feature>
<dbReference type="InterPro" id="IPR039963">
    <property type="entry name" value="Unchar_22kDa"/>
</dbReference>
<dbReference type="PANTHER" id="PTHR38828">
    <property type="match status" value="1"/>
</dbReference>
<organism evidence="2 3">
    <name type="scientific">Bodo saltans</name>
    <name type="common">Flagellated protozoan</name>
    <dbReference type="NCBI Taxonomy" id="75058"/>
    <lineage>
        <taxon>Eukaryota</taxon>
        <taxon>Discoba</taxon>
        <taxon>Euglenozoa</taxon>
        <taxon>Kinetoplastea</taxon>
        <taxon>Metakinetoplastina</taxon>
        <taxon>Eubodonida</taxon>
        <taxon>Bodonidae</taxon>
        <taxon>Bodo</taxon>
    </lineage>
</organism>
<dbReference type="EMBL" id="CYKH01000420">
    <property type="protein sequence ID" value="CUF85233.1"/>
    <property type="molecule type" value="Genomic_DNA"/>
</dbReference>
<feature type="compositionally biased region" description="Low complexity" evidence="1">
    <location>
        <begin position="1"/>
        <end position="20"/>
    </location>
</feature>
<evidence type="ECO:0000313" key="3">
    <source>
        <dbReference type="Proteomes" id="UP000051952"/>
    </source>
</evidence>
<protein>
    <submittedName>
        <fullName evidence="2">Uncharacterized protein</fullName>
    </submittedName>
</protein>